<dbReference type="GO" id="GO:0008083">
    <property type="term" value="F:growth factor activity"/>
    <property type="evidence" value="ECO:0007669"/>
    <property type="project" value="InterPro"/>
</dbReference>
<protein>
    <submittedName>
        <fullName evidence="2">FGF6 isoform 2</fullName>
    </submittedName>
</protein>
<dbReference type="InterPro" id="IPR002209">
    <property type="entry name" value="Fibroblast_GF_fam"/>
</dbReference>
<dbReference type="EMBL" id="NBAG03000351">
    <property type="protein sequence ID" value="PNI36094.1"/>
    <property type="molecule type" value="Genomic_DNA"/>
</dbReference>
<evidence type="ECO:0000256" key="1">
    <source>
        <dbReference type="ARBA" id="ARBA00007936"/>
    </source>
</evidence>
<organism evidence="2 3">
    <name type="scientific">Pan troglodytes</name>
    <name type="common">Chimpanzee</name>
    <dbReference type="NCBI Taxonomy" id="9598"/>
    <lineage>
        <taxon>Eukaryota</taxon>
        <taxon>Metazoa</taxon>
        <taxon>Chordata</taxon>
        <taxon>Craniata</taxon>
        <taxon>Vertebrata</taxon>
        <taxon>Euteleostomi</taxon>
        <taxon>Mammalia</taxon>
        <taxon>Eutheria</taxon>
        <taxon>Euarchontoglires</taxon>
        <taxon>Primates</taxon>
        <taxon>Haplorrhini</taxon>
        <taxon>Catarrhini</taxon>
        <taxon>Hominidae</taxon>
        <taxon>Pan</taxon>
    </lineage>
</organism>
<dbReference type="SUPFAM" id="SSF50353">
    <property type="entry name" value="Cytokine"/>
    <property type="match status" value="1"/>
</dbReference>
<accession>A0A2J8KM42</accession>
<sequence>TVERGVVSLFGVRSALFVAMNSKGRLYATVK</sequence>
<dbReference type="SMR" id="A0A2J8KM42"/>
<dbReference type="Proteomes" id="UP000236370">
    <property type="component" value="Unassembled WGS sequence"/>
</dbReference>
<dbReference type="AlphaFoldDB" id="A0A2J8KM42"/>
<comment type="caution">
    <text evidence="2">The sequence shown here is derived from an EMBL/GenBank/DDBJ whole genome shotgun (WGS) entry which is preliminary data.</text>
</comment>
<evidence type="ECO:0000313" key="2">
    <source>
        <dbReference type="EMBL" id="PNI36094.1"/>
    </source>
</evidence>
<feature type="non-terminal residue" evidence="2">
    <location>
        <position position="1"/>
    </location>
</feature>
<dbReference type="Pfam" id="PF00167">
    <property type="entry name" value="FGF"/>
    <property type="match status" value="1"/>
</dbReference>
<proteinExistence type="inferred from homology"/>
<gene>
    <name evidence="2" type="ORF">CK820_G0037362</name>
</gene>
<dbReference type="InterPro" id="IPR008996">
    <property type="entry name" value="IL1/FGF"/>
</dbReference>
<name>A0A2J8KM42_PANTR</name>
<dbReference type="Gene3D" id="2.80.10.50">
    <property type="match status" value="1"/>
</dbReference>
<evidence type="ECO:0000313" key="3">
    <source>
        <dbReference type="Proteomes" id="UP000236370"/>
    </source>
</evidence>
<comment type="similarity">
    <text evidence="1">Belongs to the heparin-binding growth factors family.</text>
</comment>
<reference evidence="2 3" key="1">
    <citation type="submission" date="2017-12" db="EMBL/GenBank/DDBJ databases">
        <title>High-resolution comparative analysis of great ape genomes.</title>
        <authorList>
            <person name="Pollen A."/>
            <person name="Hastie A."/>
            <person name="Hormozdiari F."/>
            <person name="Dougherty M."/>
            <person name="Liu R."/>
            <person name="Chaisson M."/>
            <person name="Hoppe E."/>
            <person name="Hill C."/>
            <person name="Pang A."/>
            <person name="Hillier L."/>
            <person name="Baker C."/>
            <person name="Armstrong J."/>
            <person name="Shendure J."/>
            <person name="Paten B."/>
            <person name="Wilson R."/>
            <person name="Chao H."/>
            <person name="Schneider V."/>
            <person name="Ventura M."/>
            <person name="Kronenberg Z."/>
            <person name="Murali S."/>
            <person name="Gordon D."/>
            <person name="Cantsilieris S."/>
            <person name="Munson K."/>
            <person name="Nelson B."/>
            <person name="Raja A."/>
            <person name="Underwood J."/>
            <person name="Diekhans M."/>
            <person name="Fiddes I."/>
            <person name="Haussler D."/>
            <person name="Eichler E."/>
        </authorList>
    </citation>
    <scope>NUCLEOTIDE SEQUENCE [LARGE SCALE GENOMIC DNA]</scope>
    <source>
        <strain evidence="2">Yerkes chimp pedigree #C0471</strain>
    </source>
</reference>